<evidence type="ECO:0000256" key="8">
    <source>
        <dbReference type="SAM" id="Phobius"/>
    </source>
</evidence>
<evidence type="ECO:0000256" key="1">
    <source>
        <dbReference type="ARBA" id="ARBA00004651"/>
    </source>
</evidence>
<keyword evidence="10" id="KW-1185">Reference proteome</keyword>
<organism evidence="9 10">
    <name type="scientific">Taibaiella chishuiensis</name>
    <dbReference type="NCBI Taxonomy" id="1434707"/>
    <lineage>
        <taxon>Bacteria</taxon>
        <taxon>Pseudomonadati</taxon>
        <taxon>Bacteroidota</taxon>
        <taxon>Chitinophagia</taxon>
        <taxon>Chitinophagales</taxon>
        <taxon>Chitinophagaceae</taxon>
        <taxon>Taibaiella</taxon>
    </lineage>
</organism>
<feature type="transmembrane region" description="Helical" evidence="8">
    <location>
        <begin position="362"/>
        <end position="383"/>
    </location>
</feature>
<keyword evidence="4 8" id="KW-0812">Transmembrane</keyword>
<dbReference type="GO" id="GO:0042121">
    <property type="term" value="P:alginic acid biosynthetic process"/>
    <property type="evidence" value="ECO:0007669"/>
    <property type="project" value="InterPro"/>
</dbReference>
<feature type="transmembrane region" description="Helical" evidence="8">
    <location>
        <begin position="76"/>
        <end position="94"/>
    </location>
</feature>
<reference evidence="9 10" key="1">
    <citation type="submission" date="2018-03" db="EMBL/GenBank/DDBJ databases">
        <title>Genomic Encyclopedia of Type Strains, Phase III (KMG-III): the genomes of soil and plant-associated and newly described type strains.</title>
        <authorList>
            <person name="Whitman W."/>
        </authorList>
    </citation>
    <scope>NUCLEOTIDE SEQUENCE [LARGE SCALE GENOMIC DNA]</scope>
    <source>
        <strain evidence="9 10">CGMCC 1.12700</strain>
    </source>
</reference>
<dbReference type="InterPro" id="IPR024194">
    <property type="entry name" value="Ac/AlaTfrase_AlgI/DltB"/>
</dbReference>
<dbReference type="GO" id="GO:0016746">
    <property type="term" value="F:acyltransferase activity"/>
    <property type="evidence" value="ECO:0007669"/>
    <property type="project" value="UniProtKB-KW"/>
</dbReference>
<evidence type="ECO:0000313" key="10">
    <source>
        <dbReference type="Proteomes" id="UP000240572"/>
    </source>
</evidence>
<comment type="similarity">
    <text evidence="2 7">Belongs to the membrane-bound acyltransferase family.</text>
</comment>
<keyword evidence="5 8" id="KW-1133">Transmembrane helix</keyword>
<protein>
    <submittedName>
        <fullName evidence="9">Alginate O-acetyltransferase complex protein AlgI</fullName>
    </submittedName>
</protein>
<dbReference type="PANTHER" id="PTHR13285">
    <property type="entry name" value="ACYLTRANSFERASE"/>
    <property type="match status" value="1"/>
</dbReference>
<evidence type="ECO:0000256" key="3">
    <source>
        <dbReference type="ARBA" id="ARBA00022475"/>
    </source>
</evidence>
<accession>A0A2P8D0F8</accession>
<feature type="transmembrane region" description="Helical" evidence="8">
    <location>
        <begin position="114"/>
        <end position="140"/>
    </location>
</feature>
<dbReference type="PIRSF" id="PIRSF500217">
    <property type="entry name" value="AlgI"/>
    <property type="match status" value="1"/>
</dbReference>
<dbReference type="InterPro" id="IPR028362">
    <property type="entry name" value="AlgI"/>
</dbReference>
<dbReference type="OrthoDB" id="9805788at2"/>
<dbReference type="PIRSF" id="PIRSF016636">
    <property type="entry name" value="AlgI_DltB"/>
    <property type="match status" value="1"/>
</dbReference>
<gene>
    <name evidence="9" type="ORF">B0I18_107114</name>
</gene>
<comment type="subcellular location">
    <subcellularLocation>
        <location evidence="1">Cell membrane</location>
        <topology evidence="1">Multi-pass membrane protein</topology>
    </subcellularLocation>
</comment>
<evidence type="ECO:0000256" key="5">
    <source>
        <dbReference type="ARBA" id="ARBA00022989"/>
    </source>
</evidence>
<dbReference type="Pfam" id="PF03062">
    <property type="entry name" value="MBOAT"/>
    <property type="match status" value="1"/>
</dbReference>
<feature type="transmembrane region" description="Helical" evidence="8">
    <location>
        <begin position="403"/>
        <end position="421"/>
    </location>
</feature>
<dbReference type="RefSeq" id="WP_106523984.1">
    <property type="nucleotide sequence ID" value="NZ_PYGD01000007.1"/>
</dbReference>
<evidence type="ECO:0000256" key="7">
    <source>
        <dbReference type="PIRNR" id="PIRNR016636"/>
    </source>
</evidence>
<dbReference type="InterPro" id="IPR004299">
    <property type="entry name" value="MBOAT_fam"/>
</dbReference>
<feature type="transmembrane region" description="Helical" evidence="8">
    <location>
        <begin position="442"/>
        <end position="464"/>
    </location>
</feature>
<feature type="transmembrane region" description="Helical" evidence="8">
    <location>
        <begin position="7"/>
        <end position="23"/>
    </location>
</feature>
<feature type="transmembrane region" description="Helical" evidence="8">
    <location>
        <begin position="43"/>
        <end position="64"/>
    </location>
</feature>
<evidence type="ECO:0000256" key="4">
    <source>
        <dbReference type="ARBA" id="ARBA00022692"/>
    </source>
</evidence>
<keyword evidence="7" id="KW-0012">Acyltransferase</keyword>
<proteinExistence type="inferred from homology"/>
<dbReference type="PANTHER" id="PTHR13285:SF18">
    <property type="entry name" value="PROTEIN-CYSTEINE N-PALMITOYLTRANSFERASE RASP"/>
    <property type="match status" value="1"/>
</dbReference>
<evidence type="ECO:0000256" key="6">
    <source>
        <dbReference type="ARBA" id="ARBA00023136"/>
    </source>
</evidence>
<keyword evidence="3 7" id="KW-1003">Cell membrane</keyword>
<dbReference type="AlphaFoldDB" id="A0A2P8D0F8"/>
<comment type="caution">
    <text evidence="9">The sequence shown here is derived from an EMBL/GenBank/DDBJ whole genome shotgun (WGS) entry which is preliminary data.</text>
</comment>
<keyword evidence="7 9" id="KW-0808">Transferase</keyword>
<name>A0A2P8D0F8_9BACT</name>
<evidence type="ECO:0000313" key="9">
    <source>
        <dbReference type="EMBL" id="PSK90704.1"/>
    </source>
</evidence>
<dbReference type="Proteomes" id="UP000240572">
    <property type="component" value="Unassembled WGS sequence"/>
</dbReference>
<dbReference type="GO" id="GO:0005886">
    <property type="term" value="C:plasma membrane"/>
    <property type="evidence" value="ECO:0007669"/>
    <property type="project" value="UniProtKB-SubCell"/>
</dbReference>
<sequence>MVFSSVVFVLYFLPLFFTVYYLVPGKWKNTAILLGSIIFYAWGAPRFIFVILGTTAVDFFLVQYMDRQQTAGRRKLLLFLSVCINLGLLVYFKYSNFFVDNVNVALKAMGMGTIPWLKLVLPIGISFYTFESLTYVVDVYRKVHAPLKKFWDYQLYILFFPKLIAGPIVRYHDIAGQVYDRSAYSGVEYRLRGLYRFFIGLGKKVLIANVLGSYADKAFTMPVQELGTMHAWLGALAYTFEIYFDFSGYSDMAIGLALMMGFRLPENFNNPYTAFSITDFWRRWHMTLGAWMRNYLYIPLGGNRTGNKGRLYFNLWIVFLASGLWHGAAWGFIIWGAYHGLFLVLERMFLQKGLQRLKQFAAVYTFFVVLIGWVFFRLEHWGPSVAYLRRMFSFNPGLIEGEPLFWTTLFIAGFFSCFTLLPYGQSLQDKVYNNPYSMRRHYILFAVTVCLFVLSVGTLLTSSFNPFIYFRF</sequence>
<evidence type="ECO:0000256" key="2">
    <source>
        <dbReference type="ARBA" id="ARBA00010323"/>
    </source>
</evidence>
<keyword evidence="6 7" id="KW-0472">Membrane</keyword>
<feature type="transmembrane region" description="Helical" evidence="8">
    <location>
        <begin position="311"/>
        <end position="326"/>
    </location>
</feature>
<dbReference type="EMBL" id="PYGD01000007">
    <property type="protein sequence ID" value="PSK90704.1"/>
    <property type="molecule type" value="Genomic_DNA"/>
</dbReference>
<dbReference type="InterPro" id="IPR051085">
    <property type="entry name" value="MB_O-acyltransferase"/>
</dbReference>